<dbReference type="AlphaFoldDB" id="A0A2S7WE18"/>
<organism evidence="1 2">
    <name type="scientific">Polaribacter gangjinensis</name>
    <dbReference type="NCBI Taxonomy" id="574710"/>
    <lineage>
        <taxon>Bacteria</taxon>
        <taxon>Pseudomonadati</taxon>
        <taxon>Bacteroidota</taxon>
        <taxon>Flavobacteriia</taxon>
        <taxon>Flavobacteriales</taxon>
        <taxon>Flavobacteriaceae</taxon>
    </lineage>
</organism>
<name>A0A2S7WE18_9FLAO</name>
<evidence type="ECO:0000313" key="2">
    <source>
        <dbReference type="Proteomes" id="UP000237608"/>
    </source>
</evidence>
<protein>
    <submittedName>
        <fullName evidence="1">Uncharacterized protein</fullName>
    </submittedName>
</protein>
<sequence length="137" mass="16190">MKAFINNKEISLSDLSYNDGLNFNRFFDSNILSYSLIVTKNTFIKSLEKEYNRIKDEIQLDDLQYNELSDFSEINYCSFEKLLDNPEYLLNIFKDFLRNDFFKMLSENSNSKFVINSIDSVENAKEITIKGRAFIKK</sequence>
<comment type="caution">
    <text evidence="1">The sequence shown here is derived from an EMBL/GenBank/DDBJ whole genome shotgun (WGS) entry which is preliminary data.</text>
</comment>
<accession>A0A2S7WE18</accession>
<dbReference type="Proteomes" id="UP000237608">
    <property type="component" value="Unassembled WGS sequence"/>
</dbReference>
<proteinExistence type="predicted"/>
<dbReference type="RefSeq" id="WP_105046666.1">
    <property type="nucleotide sequence ID" value="NZ_CP150662.1"/>
</dbReference>
<dbReference type="EMBL" id="MSCL01000001">
    <property type="protein sequence ID" value="PQJ75521.1"/>
    <property type="molecule type" value="Genomic_DNA"/>
</dbReference>
<evidence type="ECO:0000313" key="1">
    <source>
        <dbReference type="EMBL" id="PQJ75521.1"/>
    </source>
</evidence>
<gene>
    <name evidence="1" type="ORF">BTO13_09900</name>
</gene>
<keyword evidence="2" id="KW-1185">Reference proteome</keyword>
<dbReference type="OrthoDB" id="1447743at2"/>
<reference evidence="1 2" key="1">
    <citation type="submission" date="2016-12" db="EMBL/GenBank/DDBJ databases">
        <title>Trade-off between light-utilization and light-protection in marine flavobacteria.</title>
        <authorList>
            <person name="Kumagai Y."/>
            <person name="Yoshizawa S."/>
            <person name="Kogure K."/>
            <person name="Iwasaki W."/>
        </authorList>
    </citation>
    <scope>NUCLEOTIDE SEQUENCE [LARGE SCALE GENOMIC DNA]</scope>
    <source>
        <strain evidence="1 2">KCTC 22729</strain>
    </source>
</reference>